<keyword evidence="6" id="KW-0732">Signal</keyword>
<proteinExistence type="inferred from homology"/>
<evidence type="ECO:0000256" key="4">
    <source>
        <dbReference type="ARBA" id="ARBA00022676"/>
    </source>
</evidence>
<comment type="catalytic activity">
    <reaction evidence="7">
        <text>glucuronate acceptor + UDP-alpha-D-glucuronate = acceptor beta-D-glucuronoside + UDP + H(+)</text>
        <dbReference type="Rhea" id="RHEA:21032"/>
        <dbReference type="ChEBI" id="CHEBI:15378"/>
        <dbReference type="ChEBI" id="CHEBI:58052"/>
        <dbReference type="ChEBI" id="CHEBI:58223"/>
        <dbReference type="ChEBI" id="CHEBI:132367"/>
        <dbReference type="ChEBI" id="CHEBI:132368"/>
        <dbReference type="EC" id="2.4.1.17"/>
    </reaction>
</comment>
<name>A0A2A2JAT4_9BILA</name>
<dbReference type="STRING" id="2018661.A0A2A2JAT4"/>
<sequence>MKPATSVSNSLLKFNQTQSKNKNSIKMWTEDLSWPNEQVDGWTAGISLCSGLLCQYNKEFKSVISRSNFDAMIIDDLYNPCGLLMAGMTKSNLVLWSQTTMRPESAWANQSPSPPSYLPAPKTGYTDEMTFFERCVNVAYYLRELFIHQRILQPHYIDHMFKHYFSDAPSSFDIERNASLNLINNPPIFDFPRAYMPRVNYVGCLQCREAQPLTKEFATFVDKASEDHGFIVISSGFTAEWSVAPEHVKKTLLDTFRFHSKIKFIWQYNDLSIGVPTNVLAKEWLPLQDLLGHSKCVAHISHGGLNSVMESIYHGVPIIGIPLIASAYDNLLRVQSRDAGIIVTKYQLREDHLSKAIQDILSPKYKEAMLEFQDLVRDVPVSSLNMAAFWLEFIDRHKEIPHARSGADKLNILQYFLVDIIAFLLSSLILLLLIVIFIVKRIIRLILFLLRPITSRIFNRSAKPVIKKKTD</sequence>
<dbReference type="Pfam" id="PF00201">
    <property type="entry name" value="UDPGT"/>
    <property type="match status" value="1"/>
</dbReference>
<dbReference type="EMBL" id="LIAE01010557">
    <property type="protein sequence ID" value="PAV58803.1"/>
    <property type="molecule type" value="Genomic_DNA"/>
</dbReference>
<dbReference type="FunFam" id="3.40.50.2000:FF:000021">
    <property type="entry name" value="UDP-glucuronosyltransferase"/>
    <property type="match status" value="1"/>
</dbReference>
<evidence type="ECO:0000256" key="3">
    <source>
        <dbReference type="ARBA" id="ARBA00012544"/>
    </source>
</evidence>
<dbReference type="SUPFAM" id="SSF53756">
    <property type="entry name" value="UDP-Glycosyltransferase/glycogen phosphorylase"/>
    <property type="match status" value="1"/>
</dbReference>
<reference evidence="9 10" key="1">
    <citation type="journal article" date="2017" name="Curr. Biol.">
        <title>Genome architecture and evolution of a unichromosomal asexual nematode.</title>
        <authorList>
            <person name="Fradin H."/>
            <person name="Zegar C."/>
            <person name="Gutwein M."/>
            <person name="Lucas J."/>
            <person name="Kovtun M."/>
            <person name="Corcoran D."/>
            <person name="Baugh L.R."/>
            <person name="Kiontke K."/>
            <person name="Gunsalus K."/>
            <person name="Fitch D.H."/>
            <person name="Piano F."/>
        </authorList>
    </citation>
    <scope>NUCLEOTIDE SEQUENCE [LARGE SCALE GENOMIC DNA]</scope>
    <source>
        <strain evidence="9">PF1309</strain>
    </source>
</reference>
<evidence type="ECO:0000256" key="1">
    <source>
        <dbReference type="ARBA" id="ARBA00004167"/>
    </source>
</evidence>
<keyword evidence="8" id="KW-1133">Transmembrane helix</keyword>
<dbReference type="EC" id="2.4.1.17" evidence="3"/>
<keyword evidence="4" id="KW-0328">Glycosyltransferase</keyword>
<dbReference type="GO" id="GO:0016020">
    <property type="term" value="C:membrane"/>
    <property type="evidence" value="ECO:0007669"/>
    <property type="project" value="UniProtKB-SubCell"/>
</dbReference>
<dbReference type="GO" id="GO:0015020">
    <property type="term" value="F:glucuronosyltransferase activity"/>
    <property type="evidence" value="ECO:0007669"/>
    <property type="project" value="UniProtKB-EC"/>
</dbReference>
<dbReference type="AlphaFoldDB" id="A0A2A2JAT4"/>
<evidence type="ECO:0000256" key="8">
    <source>
        <dbReference type="SAM" id="Phobius"/>
    </source>
</evidence>
<dbReference type="OrthoDB" id="5835829at2759"/>
<comment type="similarity">
    <text evidence="2">Belongs to the UDP-glycosyltransferase family.</text>
</comment>
<feature type="transmembrane region" description="Helical" evidence="8">
    <location>
        <begin position="415"/>
        <end position="439"/>
    </location>
</feature>
<dbReference type="InterPro" id="IPR050271">
    <property type="entry name" value="UDP-glycosyltransferase"/>
</dbReference>
<gene>
    <name evidence="9" type="ORF">WR25_11889</name>
</gene>
<accession>A0A2A2JAT4</accession>
<evidence type="ECO:0000256" key="7">
    <source>
        <dbReference type="ARBA" id="ARBA00047475"/>
    </source>
</evidence>
<keyword evidence="8" id="KW-0472">Membrane</keyword>
<dbReference type="PANTHER" id="PTHR48043">
    <property type="entry name" value="EG:EG0003.4 PROTEIN-RELATED"/>
    <property type="match status" value="1"/>
</dbReference>
<dbReference type="Gene3D" id="3.40.50.2000">
    <property type="entry name" value="Glycogen Phosphorylase B"/>
    <property type="match status" value="1"/>
</dbReference>
<evidence type="ECO:0000313" key="9">
    <source>
        <dbReference type="EMBL" id="PAV58803.1"/>
    </source>
</evidence>
<dbReference type="Proteomes" id="UP000218231">
    <property type="component" value="Unassembled WGS sequence"/>
</dbReference>
<evidence type="ECO:0000256" key="6">
    <source>
        <dbReference type="ARBA" id="ARBA00022729"/>
    </source>
</evidence>
<keyword evidence="8" id="KW-0812">Transmembrane</keyword>
<evidence type="ECO:0000256" key="2">
    <source>
        <dbReference type="ARBA" id="ARBA00009995"/>
    </source>
</evidence>
<evidence type="ECO:0000256" key="5">
    <source>
        <dbReference type="ARBA" id="ARBA00022679"/>
    </source>
</evidence>
<dbReference type="PANTHER" id="PTHR48043:SF5">
    <property type="entry name" value="UDP-GLUCURONOSYLTRANSFERASE UGT-58-RELATED"/>
    <property type="match status" value="1"/>
</dbReference>
<evidence type="ECO:0000313" key="10">
    <source>
        <dbReference type="Proteomes" id="UP000218231"/>
    </source>
</evidence>
<organism evidence="9 10">
    <name type="scientific">Diploscapter pachys</name>
    <dbReference type="NCBI Taxonomy" id="2018661"/>
    <lineage>
        <taxon>Eukaryota</taxon>
        <taxon>Metazoa</taxon>
        <taxon>Ecdysozoa</taxon>
        <taxon>Nematoda</taxon>
        <taxon>Chromadorea</taxon>
        <taxon>Rhabditida</taxon>
        <taxon>Rhabditina</taxon>
        <taxon>Rhabditomorpha</taxon>
        <taxon>Rhabditoidea</taxon>
        <taxon>Rhabditidae</taxon>
        <taxon>Diploscapter</taxon>
    </lineage>
</organism>
<dbReference type="InterPro" id="IPR002213">
    <property type="entry name" value="UDP_glucos_trans"/>
</dbReference>
<protein>
    <recommendedName>
        <fullName evidence="3">glucuronosyltransferase</fullName>
        <ecNumber evidence="3">2.4.1.17</ecNumber>
    </recommendedName>
</protein>
<comment type="subcellular location">
    <subcellularLocation>
        <location evidence="1">Membrane</location>
        <topology evidence="1">Single-pass membrane protein</topology>
    </subcellularLocation>
</comment>
<comment type="caution">
    <text evidence="9">The sequence shown here is derived from an EMBL/GenBank/DDBJ whole genome shotgun (WGS) entry which is preliminary data.</text>
</comment>
<dbReference type="CDD" id="cd03784">
    <property type="entry name" value="GT1_Gtf-like"/>
    <property type="match status" value="1"/>
</dbReference>
<keyword evidence="5" id="KW-0808">Transferase</keyword>
<keyword evidence="10" id="KW-1185">Reference proteome</keyword>